<name>A0A1H5RL83_9FIRM</name>
<evidence type="ECO:0000313" key="3">
    <source>
        <dbReference type="Proteomes" id="UP000236726"/>
    </source>
</evidence>
<gene>
    <name evidence="2" type="ORF">SAMN05216537_101131</name>
</gene>
<dbReference type="RefSeq" id="WP_103952020.1">
    <property type="nucleotide sequence ID" value="NZ_FNUL01000001.1"/>
</dbReference>
<proteinExistence type="predicted"/>
<keyword evidence="1" id="KW-0732">Signal</keyword>
<feature type="chain" id="PRO_5039180146" description="DUF4367 domain-containing protein" evidence="1">
    <location>
        <begin position="25"/>
        <end position="160"/>
    </location>
</feature>
<sequence length="160" mass="18277">MKGFKNIFLKLMVLVLVSTTILNLTGCKKDTSKLPTNDHIVMMTATNSNIGNYDPDDDYWEYSSWTVYYDGVVEYTANYNVSGLLADDMYDLTDENLKTLYTLLTEMDEFEDCEVTEEYGNSWYITYFDVKGNLVDSFTGDISGKDCLTDIQDILESSIK</sequence>
<feature type="signal peptide" evidence="1">
    <location>
        <begin position="1"/>
        <end position="24"/>
    </location>
</feature>
<evidence type="ECO:0008006" key="4">
    <source>
        <dbReference type="Google" id="ProtNLM"/>
    </source>
</evidence>
<dbReference type="EMBL" id="FNUL01000001">
    <property type="protein sequence ID" value="SEF39116.1"/>
    <property type="molecule type" value="Genomic_DNA"/>
</dbReference>
<evidence type="ECO:0000313" key="2">
    <source>
        <dbReference type="EMBL" id="SEF39116.1"/>
    </source>
</evidence>
<keyword evidence="3" id="KW-1185">Reference proteome</keyword>
<evidence type="ECO:0000256" key="1">
    <source>
        <dbReference type="SAM" id="SignalP"/>
    </source>
</evidence>
<accession>A0A1H5RL83</accession>
<dbReference type="AlphaFoldDB" id="A0A1H5RL83"/>
<reference evidence="2 3" key="1">
    <citation type="submission" date="2016-10" db="EMBL/GenBank/DDBJ databases">
        <authorList>
            <person name="de Groot N.N."/>
        </authorList>
    </citation>
    <scope>NUCLEOTIDE SEQUENCE [LARGE SCALE GENOMIC DNA]</scope>
    <source>
        <strain evidence="2 3">D15d</strain>
    </source>
</reference>
<organism evidence="2 3">
    <name type="scientific">Lachnospira multipara</name>
    <dbReference type="NCBI Taxonomy" id="28051"/>
    <lineage>
        <taxon>Bacteria</taxon>
        <taxon>Bacillati</taxon>
        <taxon>Bacillota</taxon>
        <taxon>Clostridia</taxon>
        <taxon>Lachnospirales</taxon>
        <taxon>Lachnospiraceae</taxon>
        <taxon>Lachnospira</taxon>
    </lineage>
</organism>
<protein>
    <recommendedName>
        <fullName evidence="4">DUF4367 domain-containing protein</fullName>
    </recommendedName>
</protein>
<dbReference type="Proteomes" id="UP000236726">
    <property type="component" value="Unassembled WGS sequence"/>
</dbReference>